<accession>A0A917TV45</accession>
<dbReference type="RefSeq" id="WP_117156148.1">
    <property type="nucleotide sequence ID" value="NZ_BMLG01000019.1"/>
</dbReference>
<dbReference type="Pfam" id="PF09954">
    <property type="entry name" value="DUF2188"/>
    <property type="match status" value="1"/>
</dbReference>
<dbReference type="AlphaFoldDB" id="A0A917TV45"/>
<evidence type="ECO:0000313" key="2">
    <source>
        <dbReference type="Proteomes" id="UP000618460"/>
    </source>
</evidence>
<dbReference type="OrthoDB" id="8858565at2"/>
<proteinExistence type="predicted"/>
<sequence>MPWDKKDFPRSLKNLDPAIRNKAIDIANAMVDEGYEEERAIPIATTQAKEWYDNATEDEVNRVHQISNEELRARGEGDVNSRPELIKKREHVVVHEGGWAVKTQDAKKASNIFDTKEEAVDRAKEIAKNKGTGVVIHKQNGEIQEQRDYS</sequence>
<organism evidence="1 2">
    <name type="scientific">Paraliobacillus quinghaiensis</name>
    <dbReference type="NCBI Taxonomy" id="470815"/>
    <lineage>
        <taxon>Bacteria</taxon>
        <taxon>Bacillati</taxon>
        <taxon>Bacillota</taxon>
        <taxon>Bacilli</taxon>
        <taxon>Bacillales</taxon>
        <taxon>Bacillaceae</taxon>
        <taxon>Paraliobacillus</taxon>
    </lineage>
</organism>
<evidence type="ECO:0000313" key="1">
    <source>
        <dbReference type="EMBL" id="GGM38909.1"/>
    </source>
</evidence>
<gene>
    <name evidence="1" type="primary">ydaT</name>
    <name evidence="1" type="ORF">GCM10011351_26330</name>
</gene>
<evidence type="ECO:0008006" key="3">
    <source>
        <dbReference type="Google" id="ProtNLM"/>
    </source>
</evidence>
<comment type="caution">
    <text evidence="1">The sequence shown here is derived from an EMBL/GenBank/DDBJ whole genome shotgun (WGS) entry which is preliminary data.</text>
</comment>
<keyword evidence="2" id="KW-1185">Reference proteome</keyword>
<dbReference type="Proteomes" id="UP000618460">
    <property type="component" value="Unassembled WGS sequence"/>
</dbReference>
<protein>
    <recommendedName>
        <fullName evidence="3">DUF2188 domain-containing protein</fullName>
    </recommendedName>
</protein>
<reference evidence="1" key="2">
    <citation type="submission" date="2020-09" db="EMBL/GenBank/DDBJ databases">
        <authorList>
            <person name="Sun Q."/>
            <person name="Zhou Y."/>
        </authorList>
    </citation>
    <scope>NUCLEOTIDE SEQUENCE</scope>
    <source>
        <strain evidence="1">CGMCC 1.6333</strain>
    </source>
</reference>
<name>A0A917TV45_9BACI</name>
<reference evidence="1" key="1">
    <citation type="journal article" date="2014" name="Int. J. Syst. Evol. Microbiol.">
        <title>Complete genome sequence of Corynebacterium casei LMG S-19264T (=DSM 44701T), isolated from a smear-ripened cheese.</title>
        <authorList>
            <consortium name="US DOE Joint Genome Institute (JGI-PGF)"/>
            <person name="Walter F."/>
            <person name="Albersmeier A."/>
            <person name="Kalinowski J."/>
            <person name="Ruckert C."/>
        </authorList>
    </citation>
    <scope>NUCLEOTIDE SEQUENCE</scope>
    <source>
        <strain evidence="1">CGMCC 1.6333</strain>
    </source>
</reference>
<dbReference type="InterPro" id="IPR018691">
    <property type="entry name" value="DUF2188"/>
</dbReference>
<dbReference type="EMBL" id="BMLG01000019">
    <property type="protein sequence ID" value="GGM38909.1"/>
    <property type="molecule type" value="Genomic_DNA"/>
</dbReference>